<keyword evidence="8" id="KW-0862">Zinc</keyword>
<dbReference type="CDD" id="cd15571">
    <property type="entry name" value="ePHD"/>
    <property type="match status" value="1"/>
</dbReference>
<evidence type="ECO:0000256" key="5">
    <source>
        <dbReference type="ARBA" id="ARBA00022723"/>
    </source>
</evidence>
<feature type="region of interest" description="Disordered" evidence="14">
    <location>
        <begin position="599"/>
        <end position="633"/>
    </location>
</feature>
<feature type="domain" description="Post-SET" evidence="17">
    <location>
        <begin position="2349"/>
        <end position="2365"/>
    </location>
</feature>
<feature type="domain" description="PHD-type" evidence="18">
    <location>
        <begin position="1979"/>
        <end position="2122"/>
    </location>
</feature>
<keyword evidence="5" id="KW-0479">Metal-binding</keyword>
<dbReference type="InterPro" id="IPR032308">
    <property type="entry name" value="TDBD"/>
</dbReference>
<feature type="region of interest" description="Disordered" evidence="14">
    <location>
        <begin position="1654"/>
        <end position="1675"/>
    </location>
</feature>
<dbReference type="GO" id="GO:0008270">
    <property type="term" value="F:zinc ion binding"/>
    <property type="evidence" value="ECO:0007669"/>
    <property type="project" value="UniProtKB-KW"/>
</dbReference>
<keyword evidence="20" id="KW-1185">Reference proteome</keyword>
<keyword evidence="2" id="KW-0489">Methyltransferase</keyword>
<evidence type="ECO:0000313" key="20">
    <source>
        <dbReference type="Proteomes" id="UP000822688"/>
    </source>
</evidence>
<feature type="region of interest" description="Disordered" evidence="14">
    <location>
        <begin position="1338"/>
        <end position="1384"/>
    </location>
</feature>
<keyword evidence="3" id="KW-0808">Transferase</keyword>
<evidence type="ECO:0000256" key="2">
    <source>
        <dbReference type="ARBA" id="ARBA00022603"/>
    </source>
</evidence>
<dbReference type="SMART" id="SM00317">
    <property type="entry name" value="SET"/>
    <property type="match status" value="1"/>
</dbReference>
<dbReference type="GO" id="GO:0042800">
    <property type="term" value="F:histone H3K4 methyltransferase activity"/>
    <property type="evidence" value="ECO:0007669"/>
    <property type="project" value="TreeGrafter"/>
</dbReference>
<evidence type="ECO:0000256" key="14">
    <source>
        <dbReference type="SAM" id="MobiDB-lite"/>
    </source>
</evidence>
<evidence type="ECO:0000256" key="9">
    <source>
        <dbReference type="ARBA" id="ARBA00022853"/>
    </source>
</evidence>
<dbReference type="InterPro" id="IPR001214">
    <property type="entry name" value="SET_dom"/>
</dbReference>
<evidence type="ECO:0000256" key="6">
    <source>
        <dbReference type="ARBA" id="ARBA00022737"/>
    </source>
</evidence>
<dbReference type="GO" id="GO:0045893">
    <property type="term" value="P:positive regulation of DNA-templated transcription"/>
    <property type="evidence" value="ECO:0007669"/>
    <property type="project" value="TreeGrafter"/>
</dbReference>
<dbReference type="InterPro" id="IPR003616">
    <property type="entry name" value="Post-SET_dom"/>
</dbReference>
<dbReference type="InterPro" id="IPR019787">
    <property type="entry name" value="Znf_PHD-finger"/>
</dbReference>
<keyword evidence="4" id="KW-0949">S-adenosyl-L-methionine</keyword>
<evidence type="ECO:0000256" key="10">
    <source>
        <dbReference type="ARBA" id="ARBA00023015"/>
    </source>
</evidence>
<keyword evidence="6" id="KW-0677">Repeat</keyword>
<proteinExistence type="predicted"/>
<feature type="compositionally biased region" description="Polar residues" evidence="14">
    <location>
        <begin position="482"/>
        <end position="494"/>
    </location>
</feature>
<dbReference type="PANTHER" id="PTHR45838">
    <property type="entry name" value="HISTONE-LYSINE-N-METHYLTRANSFERASE 2 KMT2 FAMILY MEMBER"/>
    <property type="match status" value="1"/>
</dbReference>
<evidence type="ECO:0000313" key="19">
    <source>
        <dbReference type="EMBL" id="KAG0586483.1"/>
    </source>
</evidence>
<dbReference type="SUPFAM" id="SSF82199">
    <property type="entry name" value="SET domain"/>
    <property type="match status" value="1"/>
</dbReference>
<feature type="compositionally biased region" description="Low complexity" evidence="14">
    <location>
        <begin position="184"/>
        <end position="194"/>
    </location>
</feature>
<feature type="compositionally biased region" description="Polar residues" evidence="14">
    <location>
        <begin position="606"/>
        <end position="622"/>
    </location>
</feature>
<dbReference type="GO" id="GO:0035097">
    <property type="term" value="C:histone methyltransferase complex"/>
    <property type="evidence" value="ECO:0007669"/>
    <property type="project" value="TreeGrafter"/>
</dbReference>
<gene>
    <name evidence="19" type="ORF">KC19_2G094200</name>
</gene>
<dbReference type="Proteomes" id="UP000822688">
    <property type="component" value="Chromosome 2"/>
</dbReference>
<dbReference type="GO" id="GO:0032259">
    <property type="term" value="P:methylation"/>
    <property type="evidence" value="ECO:0007669"/>
    <property type="project" value="UniProtKB-KW"/>
</dbReference>
<evidence type="ECO:0000256" key="13">
    <source>
        <dbReference type="PROSITE-ProRule" id="PRU00146"/>
    </source>
</evidence>
<feature type="region of interest" description="Disordered" evidence="14">
    <location>
        <begin position="1561"/>
        <end position="1592"/>
    </location>
</feature>
<protein>
    <recommendedName>
        <fullName evidence="21">PHD-type domain-containing protein</fullName>
    </recommendedName>
</protein>
<accession>A0A8T0IVU2</accession>
<dbReference type="InterPro" id="IPR001965">
    <property type="entry name" value="Znf_PHD"/>
</dbReference>
<evidence type="ECO:0000256" key="7">
    <source>
        <dbReference type="ARBA" id="ARBA00022771"/>
    </source>
</evidence>
<sequence>MDAGQLPQAYVAKEVCVIERTFRQEPMVSSVMNYGSQGLHQDKLRSELLAMVSESQQHLARSSYSSSLSSRSPCAGSFCQLSPMNLRDFGGYGGWPMQSPSILSQANRVDGSAKSIAGADASIGEGRGFSGGRNQDRFPVNWSRAAGAEHLTHSSSFGRGAQELASEGSWHFPFPGWGTEPARQRQQQQSAQASTVYSTNSEPCKGVSRALNLGSGLLSQVQSGLMPILSGGLRVYCINYFGLPVVGQLGLSDAGRLGVTCSCHSQHMSVAKFTQHSGLNAANPGEVVYMEGGETLVQWRKSFFSQYGVKVPEDSVGWEWLDVVGAVEAGHGNGKNNAVVTQSLQKEVDVSCGGSTPVVKSRMIQVWDAVSNGNALTLHASESILNTKYGLLSTGNGCTVNTKEAVLKSYGQSQSYRGASMASDLGSSMSNQFYTASTHEGLSRGQGNMGARTFQSMSHSGHLSINHGHDFMNDGSQRYSWAGQQVSSISTSGEGANHAASRLSEGQESRMRENGIASSFELRLGQPSQHTQAAGATSSVEHPKSSLFQQIMNKVWDGKLQQNVQQFNQTKLPMFSGIPDQVRVQHGRADLVDSCGVEKLEDEQESGNPSAAQSPKQMSHFSQAGYEPASGVSERQGKLMALDSFRQSEMLSRSGDRQFRSEQSGSGNLAAKLFPYTGSSRSVTLENKTTLDSLSSGALVQLSNKTGQRLLETAIQSSFTYRAVGLQGPVAQSTSGASSRVDGKGLPGNLDVYGRSLVGGRASFSEFLVRKQGQNDSELGSGMAVAGAKDFRLEQDPNHAFQMRGPGTPFLQQHPVHRPVLEDCSGRELEWQNSMIDRNGKEWQSEEQQRKVIDNQGGGWTGGFEAEGIVNAGLELKVRDAVISRMQALVDRESCEGKHMDAQSQPLAGRTLRVIDAEAITAQVGVEVASLSGGDTQCSCLKCRKASPSKRGQAVSRLAVNVCLKEKAGLTSSVEAARKMAGRDGDHVTVEGSAQIEQPDTVAVVEMAEVKLRKRNIGSNCETLACEPSQEGLGAAEECDEAIPKNEDIVLDTSAKGIAAVRGSPRRDEVILEVGVCSNSSENVLSGLSDEGCAVSGEGGSGIVQGLDFIRAAGVVDEGSGIGKCCSSDDVDIGVGRNPNTSSVLEVPSNVVGSPPSFSNMGKGLLVKRRGMKVSKSIDNHEGEAEPVASTGKLERKQRRNMKWKWLGSGSDGGDAKEFSPASSFGQETEPQLTSENARIGSKVQEAVMRPDVSKRDFRASSGEMIAPSKRRKLLAPRRHQEVKATNVTEENLEAANVDLSEDSKKKAGTLVIRVLQGVNRQIAKKGIRTKLQLKCGTREWRSSASEDGLTGEGSGRRGPEAGNLMPPRPVGRPMKASGNRGSGSGLIRAVGLSPIGLPSFVTKNIRSPRTPLPGPSPRNGRMVSLNAILNQPVKAISVPRAVEGQGSVQKLRNCIARLRKEGTLHKRLDTYVQSDSVTCGHVEEVKDRSSRAMGMGVPWKGEGRTRVVQKKGDAQNRKIRSMLELTGKNDVHGSGASGASMFEFVEDEDVATASAGVQTDRPAAGAGWEGTKSCPFPRGERSACPAGPNRRKFPEWSRSVAVQREAGKRSSAAVDAEKVAFEKAGTYVCQVSQVRSAAGSSISKEKLQQGFSGPGFPVRKQVRSSKVKRSSVIGDGSQEKAVRVPVERVRVGELGSVKHERRQVHVKGGVTGNGVMKRKSELCMAGVSAKRPRVVLAVKKVKGVVVSDIEGSMENELFKSSSRGSNLDHKKLKTLVKDPLGSGTKTWKREKSEMLDVNGRSSTWRKERAGGGVQGNKLGPANKCKCDVCGTFSSASYNKLLCCCRCPAKVHQACYGVPKIPKGPWMCRTCKFKVSNPVSPICVLCGYGGGAMTRVQKARPFCLALLQIWRELLNENGREPYSDNDDDETLLSATNNIQLSRMRSTGGSTGTHAKIETKMKECESCDCEEPRDDSSVCKVCRKDSPESGSSSGYVARRADRSANAGLARDDWRRNNTVGSIVKDAGAKQWAHMVCTLWMPGTRCLNMGTMGVFDVSGVTATRRKSVCSICQRKGGACIQCRVPKCSTSFHVWCAHEKGLLQSEIVQDGSNQVGFFGKCQSHGMCSNSEAEDVMKEDPCTSGGGCARTEGYKGRLSLEERATAQQQMTMEGATAVTPEQVAAWLRISHRKMTARRVFKSANPALKFDHREYLRFKQKKGWRKLAVYKSGIHALGLYTTDFIGEGALVVEYIGEIVGLRVADKREAEYHSGKRLQYQGACYLFRIDADQIIDATRKGGIARFVNHSCSPNCVAKVICVDNLKKVIFFAKRDIYAGEEVTYDYKFNYDDIDDKIPCFCGTPECRGSLN</sequence>
<dbReference type="SUPFAM" id="SSF57903">
    <property type="entry name" value="FYVE/PHD zinc finger"/>
    <property type="match status" value="1"/>
</dbReference>
<keyword evidence="10" id="KW-0805">Transcription regulation</keyword>
<feature type="region of interest" description="Disordered" evidence="14">
    <location>
        <begin position="176"/>
        <end position="200"/>
    </location>
</feature>
<keyword evidence="9" id="KW-0156">Chromatin regulator</keyword>
<evidence type="ECO:0008006" key="21">
    <source>
        <dbReference type="Google" id="ProtNLM"/>
    </source>
</evidence>
<dbReference type="SMART" id="SM00249">
    <property type="entry name" value="PHD"/>
    <property type="match status" value="2"/>
</dbReference>
<dbReference type="Pfam" id="PF00856">
    <property type="entry name" value="SET"/>
    <property type="match status" value="1"/>
</dbReference>
<dbReference type="PANTHER" id="PTHR45838:SF4">
    <property type="entry name" value="HISTONE-LYSINE N-METHYLTRANSFERASE TRITHORAX"/>
    <property type="match status" value="1"/>
</dbReference>
<dbReference type="Pfam" id="PF16135">
    <property type="entry name" value="TDBD"/>
    <property type="match status" value="1"/>
</dbReference>
<feature type="compositionally biased region" description="Basic residues" evidence="14">
    <location>
        <begin position="1661"/>
        <end position="1670"/>
    </location>
</feature>
<name>A0A8T0IVU2_CERPU</name>
<dbReference type="SMART" id="SM00508">
    <property type="entry name" value="PostSET"/>
    <property type="match status" value="1"/>
</dbReference>
<evidence type="ECO:0000259" key="16">
    <source>
        <dbReference type="PROSITE" id="PS50280"/>
    </source>
</evidence>
<comment type="caution">
    <text evidence="19">The sequence shown here is derived from an EMBL/GenBank/DDBJ whole genome shotgun (WGS) entry which is preliminary data.</text>
</comment>
<feature type="region of interest" description="Disordered" evidence="14">
    <location>
        <begin position="1179"/>
        <end position="1237"/>
    </location>
</feature>
<dbReference type="InterPro" id="IPR011011">
    <property type="entry name" value="Znf_FYVE_PHD"/>
</dbReference>
<feature type="domain" description="PHD-type" evidence="15">
    <location>
        <begin position="1824"/>
        <end position="1874"/>
    </location>
</feature>
<dbReference type="InterPro" id="IPR034732">
    <property type="entry name" value="EPHD"/>
</dbReference>
<evidence type="ECO:0000256" key="11">
    <source>
        <dbReference type="ARBA" id="ARBA00023163"/>
    </source>
</evidence>
<dbReference type="EMBL" id="CM026422">
    <property type="protein sequence ID" value="KAG0586483.1"/>
    <property type="molecule type" value="Genomic_DNA"/>
</dbReference>
<evidence type="ECO:0000259" key="17">
    <source>
        <dbReference type="PROSITE" id="PS50868"/>
    </source>
</evidence>
<evidence type="ECO:0000256" key="12">
    <source>
        <dbReference type="ARBA" id="ARBA00023242"/>
    </source>
</evidence>
<evidence type="ECO:0000259" key="15">
    <source>
        <dbReference type="PROSITE" id="PS50016"/>
    </source>
</evidence>
<dbReference type="Pfam" id="PF13832">
    <property type="entry name" value="zf-HC5HC2H_2"/>
    <property type="match status" value="1"/>
</dbReference>
<dbReference type="PROSITE" id="PS50280">
    <property type="entry name" value="SET"/>
    <property type="match status" value="1"/>
</dbReference>
<dbReference type="Gene3D" id="2.170.270.10">
    <property type="entry name" value="SET domain"/>
    <property type="match status" value="1"/>
</dbReference>
<dbReference type="CDD" id="cd10518">
    <property type="entry name" value="SET_SETD1-like"/>
    <property type="match status" value="1"/>
</dbReference>
<feature type="region of interest" description="Disordered" evidence="14">
    <location>
        <begin position="482"/>
        <end position="513"/>
    </location>
</feature>
<organism evidence="19 20">
    <name type="scientific">Ceratodon purpureus</name>
    <name type="common">Fire moss</name>
    <name type="synonym">Dicranum purpureum</name>
    <dbReference type="NCBI Taxonomy" id="3225"/>
    <lineage>
        <taxon>Eukaryota</taxon>
        <taxon>Viridiplantae</taxon>
        <taxon>Streptophyta</taxon>
        <taxon>Embryophyta</taxon>
        <taxon>Bryophyta</taxon>
        <taxon>Bryophytina</taxon>
        <taxon>Bryopsida</taxon>
        <taxon>Dicranidae</taxon>
        <taxon>Pseudoditrichales</taxon>
        <taxon>Ditrichaceae</taxon>
        <taxon>Ceratodon</taxon>
    </lineage>
</organism>
<evidence type="ECO:0000256" key="4">
    <source>
        <dbReference type="ARBA" id="ARBA00022691"/>
    </source>
</evidence>
<keyword evidence="11" id="KW-0804">Transcription</keyword>
<dbReference type="Pfam" id="PF13831">
    <property type="entry name" value="PHD_2"/>
    <property type="match status" value="1"/>
</dbReference>
<keyword evidence="12" id="KW-0539">Nucleus</keyword>
<feature type="compositionally biased region" description="Polar residues" evidence="14">
    <location>
        <begin position="1221"/>
        <end position="1237"/>
    </location>
</feature>
<dbReference type="PROSITE" id="PS50868">
    <property type="entry name" value="POST_SET"/>
    <property type="match status" value="1"/>
</dbReference>
<dbReference type="InterPro" id="IPR013083">
    <property type="entry name" value="Znf_RING/FYVE/PHD"/>
</dbReference>
<comment type="subcellular location">
    <subcellularLocation>
        <location evidence="1">Nucleus</location>
    </subcellularLocation>
</comment>
<dbReference type="Gene3D" id="3.30.40.10">
    <property type="entry name" value="Zinc/RING finger domain, C3HC4 (zinc finger)"/>
    <property type="match status" value="2"/>
</dbReference>
<dbReference type="PROSITE" id="PS51805">
    <property type="entry name" value="EPHD"/>
    <property type="match status" value="1"/>
</dbReference>
<evidence type="ECO:0000259" key="18">
    <source>
        <dbReference type="PROSITE" id="PS51805"/>
    </source>
</evidence>
<reference evidence="19" key="1">
    <citation type="submission" date="2020-06" db="EMBL/GenBank/DDBJ databases">
        <title>WGS assembly of Ceratodon purpureus strain R40.</title>
        <authorList>
            <person name="Carey S.B."/>
            <person name="Jenkins J."/>
            <person name="Shu S."/>
            <person name="Lovell J.T."/>
            <person name="Sreedasyam A."/>
            <person name="Maumus F."/>
            <person name="Tiley G.P."/>
            <person name="Fernandez-Pozo N."/>
            <person name="Barry K."/>
            <person name="Chen C."/>
            <person name="Wang M."/>
            <person name="Lipzen A."/>
            <person name="Daum C."/>
            <person name="Saski C.A."/>
            <person name="Payton A.C."/>
            <person name="Mcbreen J.C."/>
            <person name="Conrad R.E."/>
            <person name="Kollar L.M."/>
            <person name="Olsson S."/>
            <person name="Huttunen S."/>
            <person name="Landis J.B."/>
            <person name="Wickett N.J."/>
            <person name="Johnson M.G."/>
            <person name="Rensing S.A."/>
            <person name="Grimwood J."/>
            <person name="Schmutz J."/>
            <person name="Mcdaniel S.F."/>
        </authorList>
    </citation>
    <scope>NUCLEOTIDE SEQUENCE</scope>
    <source>
        <strain evidence="19">R40</strain>
    </source>
</reference>
<dbReference type="PROSITE" id="PS50016">
    <property type="entry name" value="ZF_PHD_2"/>
    <property type="match status" value="1"/>
</dbReference>
<keyword evidence="7 13" id="KW-0863">Zinc-finger</keyword>
<evidence type="ECO:0000256" key="8">
    <source>
        <dbReference type="ARBA" id="ARBA00022833"/>
    </source>
</evidence>
<feature type="domain" description="SET" evidence="16">
    <location>
        <begin position="2220"/>
        <end position="2341"/>
    </location>
</feature>
<evidence type="ECO:0000256" key="1">
    <source>
        <dbReference type="ARBA" id="ARBA00004123"/>
    </source>
</evidence>
<evidence type="ECO:0000256" key="3">
    <source>
        <dbReference type="ARBA" id="ARBA00022679"/>
    </source>
</evidence>
<dbReference type="InterPro" id="IPR046341">
    <property type="entry name" value="SET_dom_sf"/>
</dbReference>